<keyword evidence="1" id="KW-1185">Reference proteome</keyword>
<organism evidence="1 2">
    <name type="scientific">Parastrongyloides trichosuri</name>
    <name type="common">Possum-specific nematode worm</name>
    <dbReference type="NCBI Taxonomy" id="131310"/>
    <lineage>
        <taxon>Eukaryota</taxon>
        <taxon>Metazoa</taxon>
        <taxon>Ecdysozoa</taxon>
        <taxon>Nematoda</taxon>
        <taxon>Chromadorea</taxon>
        <taxon>Rhabditida</taxon>
        <taxon>Tylenchina</taxon>
        <taxon>Panagrolaimomorpha</taxon>
        <taxon>Strongyloidoidea</taxon>
        <taxon>Strongyloididae</taxon>
        <taxon>Parastrongyloides</taxon>
    </lineage>
</organism>
<evidence type="ECO:0000313" key="1">
    <source>
        <dbReference type="Proteomes" id="UP000038045"/>
    </source>
</evidence>
<dbReference type="Proteomes" id="UP000038045">
    <property type="component" value="Unplaced"/>
</dbReference>
<accession>A0A0N4Z2T9</accession>
<evidence type="ECO:0000313" key="2">
    <source>
        <dbReference type="WBParaSite" id="PTRK_0000119600.1"/>
    </source>
</evidence>
<sequence length="153" mass="17608">MCIRSFSESTIEINGIFLHIKIHCVLGDHPVLQNLFGFKLNFRGLGKDMCCRVCSIPNEKFSEFRSVESTETYLRTDHYLEHLLPKFCNYITDPHHDWSQNNAGITLFGCINIFKIITQISSQTLVDNIKILASNFNCLKVINSTLTPDFFEK</sequence>
<protein>
    <submittedName>
        <fullName evidence="2">Uncharacterized protein</fullName>
    </submittedName>
</protein>
<dbReference type="AlphaFoldDB" id="A0A0N4Z2T9"/>
<proteinExistence type="predicted"/>
<reference evidence="2" key="1">
    <citation type="submission" date="2017-02" db="UniProtKB">
        <authorList>
            <consortium name="WormBaseParasite"/>
        </authorList>
    </citation>
    <scope>IDENTIFICATION</scope>
</reference>
<name>A0A0N4Z2T9_PARTI</name>
<dbReference type="WBParaSite" id="PTRK_0000119600.1">
    <property type="protein sequence ID" value="PTRK_0000119600.1"/>
    <property type="gene ID" value="PTRK_0000119600"/>
</dbReference>